<comment type="catalytic activity">
    <reaction evidence="1">
        <text>a beta-lactam + H2O = a substituted beta-amino acid</text>
        <dbReference type="Rhea" id="RHEA:20401"/>
        <dbReference type="ChEBI" id="CHEBI:15377"/>
        <dbReference type="ChEBI" id="CHEBI:35627"/>
        <dbReference type="ChEBI" id="CHEBI:140347"/>
        <dbReference type="EC" id="3.5.2.6"/>
    </reaction>
</comment>
<dbReference type="NCBIfam" id="NF033103">
    <property type="entry name" value="bla_class_A"/>
    <property type="match status" value="1"/>
</dbReference>
<dbReference type="Gene3D" id="3.40.710.10">
    <property type="entry name" value="DD-peptidase/beta-lactamase superfamily"/>
    <property type="match status" value="1"/>
</dbReference>
<proteinExistence type="inferred from homology"/>
<evidence type="ECO:0000256" key="3">
    <source>
        <dbReference type="ARBA" id="ARBA00012865"/>
    </source>
</evidence>
<dbReference type="InterPro" id="IPR045155">
    <property type="entry name" value="Beta-lactam_cat"/>
</dbReference>
<dbReference type="Pfam" id="PF13354">
    <property type="entry name" value="Beta-lactamase2"/>
    <property type="match status" value="1"/>
</dbReference>
<dbReference type="InterPro" id="IPR000871">
    <property type="entry name" value="Beta-lactam_class-A"/>
</dbReference>
<organism evidence="6 7">
    <name type="scientific">Roseomonas alba</name>
    <dbReference type="NCBI Taxonomy" id="2846776"/>
    <lineage>
        <taxon>Bacteria</taxon>
        <taxon>Pseudomonadati</taxon>
        <taxon>Pseudomonadota</taxon>
        <taxon>Alphaproteobacteria</taxon>
        <taxon>Acetobacterales</taxon>
        <taxon>Roseomonadaceae</taxon>
        <taxon>Roseomonas</taxon>
    </lineage>
</organism>
<evidence type="ECO:0000313" key="6">
    <source>
        <dbReference type="EMBL" id="MBW6398969.1"/>
    </source>
</evidence>
<gene>
    <name evidence="6" type="primary">bla</name>
    <name evidence="6" type="ORF">KPL78_13980</name>
</gene>
<reference evidence="6 7" key="1">
    <citation type="submission" date="2021-07" db="EMBL/GenBank/DDBJ databases">
        <authorList>
            <person name="So Y."/>
        </authorList>
    </citation>
    <scope>NUCLEOTIDE SEQUENCE [LARGE SCALE GENOMIC DNA]</scope>
    <source>
        <strain evidence="6 7">HJA6</strain>
    </source>
</reference>
<keyword evidence="7" id="KW-1185">Reference proteome</keyword>
<evidence type="ECO:0000256" key="2">
    <source>
        <dbReference type="ARBA" id="ARBA00009009"/>
    </source>
</evidence>
<dbReference type="PANTHER" id="PTHR35333">
    <property type="entry name" value="BETA-LACTAMASE"/>
    <property type="match status" value="1"/>
</dbReference>
<protein>
    <recommendedName>
        <fullName evidence="3">beta-lactamase</fullName>
        <ecNumber evidence="3">3.5.2.6</ecNumber>
    </recommendedName>
    <alternativeName>
        <fullName evidence="4">Penicillinase</fullName>
    </alternativeName>
</protein>
<dbReference type="RefSeq" id="WP_219763560.1">
    <property type="nucleotide sequence ID" value="NZ_JAHYBZ010000004.1"/>
</dbReference>
<dbReference type="EC" id="3.5.2.6" evidence="3"/>
<dbReference type="PROSITE" id="PS51318">
    <property type="entry name" value="TAT"/>
    <property type="match status" value="1"/>
</dbReference>
<comment type="similarity">
    <text evidence="2">Belongs to the class-A beta-lactamase family.</text>
</comment>
<comment type="caution">
    <text evidence="6">The sequence shown here is derived from an EMBL/GenBank/DDBJ whole genome shotgun (WGS) entry which is preliminary data.</text>
</comment>
<evidence type="ECO:0000256" key="4">
    <source>
        <dbReference type="ARBA" id="ARBA00030171"/>
    </source>
</evidence>
<evidence type="ECO:0000256" key="1">
    <source>
        <dbReference type="ARBA" id="ARBA00001526"/>
    </source>
</evidence>
<name>A0ABS7A9L6_9PROT</name>
<dbReference type="PANTHER" id="PTHR35333:SF3">
    <property type="entry name" value="BETA-LACTAMASE-TYPE TRANSPEPTIDASE FOLD CONTAINING PROTEIN"/>
    <property type="match status" value="1"/>
</dbReference>
<feature type="domain" description="Beta-lactamase class A catalytic" evidence="5">
    <location>
        <begin position="45"/>
        <end position="261"/>
    </location>
</feature>
<dbReference type="Proteomes" id="UP001196565">
    <property type="component" value="Unassembled WGS sequence"/>
</dbReference>
<evidence type="ECO:0000259" key="5">
    <source>
        <dbReference type="Pfam" id="PF13354"/>
    </source>
</evidence>
<dbReference type="PRINTS" id="PR00118">
    <property type="entry name" value="BLACTAMASEA"/>
</dbReference>
<dbReference type="EMBL" id="JAHYBZ010000004">
    <property type="protein sequence ID" value="MBW6398969.1"/>
    <property type="molecule type" value="Genomic_DNA"/>
</dbReference>
<accession>A0ABS7A9L6</accession>
<dbReference type="InterPro" id="IPR012338">
    <property type="entry name" value="Beta-lactam/transpept-like"/>
</dbReference>
<dbReference type="SUPFAM" id="SSF56601">
    <property type="entry name" value="beta-lactamase/transpeptidase-like"/>
    <property type="match status" value="1"/>
</dbReference>
<dbReference type="InterPro" id="IPR006311">
    <property type="entry name" value="TAT_signal"/>
</dbReference>
<evidence type="ECO:0000313" key="7">
    <source>
        <dbReference type="Proteomes" id="UP001196565"/>
    </source>
</evidence>
<sequence length="286" mass="29791">MIDRRHWMIGAAGVAALAARGAAAQGTPLPARLARIEAEYGGRLGVAVLDTATGQVAGHRLAERFPMCSTFKAPLTACVLARVDAGQERLDRTIPIRRADILSWSPVVETKVGQAMTIADLCAATMTISDNAAANLLLASVGGPAGLTAWLRRIGDEATRLDRTEPTLNQALPGDPRDTTTPEAMAATLRRLALGAVLSEASRTRFVAWLRGNRTGDARLRAGVPPGWVVGDRTGTGARNTSNVIGVVWPPEGRAPLVVTAFLTEGSPQGARREAALAAVGAALAG</sequence>